<dbReference type="PANTHER" id="PTHR10992">
    <property type="entry name" value="METHYLESTERASE FAMILY MEMBER"/>
    <property type="match status" value="1"/>
</dbReference>
<dbReference type="Proteomes" id="UP000694861">
    <property type="component" value="Linkage group LG8"/>
</dbReference>
<dbReference type="InterPro" id="IPR029058">
    <property type="entry name" value="AB_hydrolase_fold"/>
</dbReference>
<protein>
    <submittedName>
        <fullName evidence="4">LOW QUALITY PROTEIN: salicylic acid-binding protein 2</fullName>
    </submittedName>
</protein>
<keyword evidence="1" id="KW-0378">Hydrolase</keyword>
<sequence length="268" mass="29907">MAAINDAQKAYAHFVLVHGAGHGAWCWYKIKPKLESSGHKVTVLNLAGSGINMKAIHDVHSLAEYSEPLLELIASLGPKEKVILVGHSLGGMNLSLAMERFPQQISAAVFLTAFLPDTTHQPSYIMDEFMQKIPADSWLDTQFEQFGSATKEPLTSIFFGPKYLQANLYQLSPIEDLELAKSLVRKSSFFREEVAKMKNFSNEGYGSVARVYVVCDKDLIITEEFQRWMIANSGVKNVVEIKGADHMPMFSKPQELSNAFLEIAQKYA</sequence>
<dbReference type="SUPFAM" id="SSF53474">
    <property type="entry name" value="alpha/beta-Hydrolases"/>
    <property type="match status" value="1"/>
</dbReference>
<organism evidence="3 4">
    <name type="scientific">Prunus mume</name>
    <name type="common">Japanese apricot</name>
    <name type="synonym">Armeniaca mume</name>
    <dbReference type="NCBI Taxonomy" id="102107"/>
    <lineage>
        <taxon>Eukaryota</taxon>
        <taxon>Viridiplantae</taxon>
        <taxon>Streptophyta</taxon>
        <taxon>Embryophyta</taxon>
        <taxon>Tracheophyta</taxon>
        <taxon>Spermatophyta</taxon>
        <taxon>Magnoliopsida</taxon>
        <taxon>eudicotyledons</taxon>
        <taxon>Gunneridae</taxon>
        <taxon>Pentapetalae</taxon>
        <taxon>rosids</taxon>
        <taxon>fabids</taxon>
        <taxon>Rosales</taxon>
        <taxon>Rosaceae</taxon>
        <taxon>Amygdaloideae</taxon>
        <taxon>Amygdaleae</taxon>
        <taxon>Prunus</taxon>
    </lineage>
</organism>
<evidence type="ECO:0000313" key="3">
    <source>
        <dbReference type="Proteomes" id="UP000694861"/>
    </source>
</evidence>
<dbReference type="RefSeq" id="XP_008241571.1">
    <property type="nucleotide sequence ID" value="XM_008243349.1"/>
</dbReference>
<dbReference type="Pfam" id="PF00561">
    <property type="entry name" value="Abhydrolase_1"/>
    <property type="match status" value="1"/>
</dbReference>
<dbReference type="PANTHER" id="PTHR10992:SF1083">
    <property type="entry name" value="METHYLESTERASE 1"/>
    <property type="match status" value="1"/>
</dbReference>
<evidence type="ECO:0000259" key="2">
    <source>
        <dbReference type="Pfam" id="PF00561"/>
    </source>
</evidence>
<reference evidence="4" key="2">
    <citation type="submission" date="2025-08" db="UniProtKB">
        <authorList>
            <consortium name="RefSeq"/>
        </authorList>
    </citation>
    <scope>IDENTIFICATION</scope>
</reference>
<name>A0ABM0PM37_PRUMU</name>
<evidence type="ECO:0000313" key="4">
    <source>
        <dbReference type="RefSeq" id="XP_008241571.1"/>
    </source>
</evidence>
<accession>A0ABM0PM37</accession>
<keyword evidence="3" id="KW-1185">Reference proteome</keyword>
<proteinExistence type="predicted"/>
<feature type="domain" description="AB hydrolase-1" evidence="2">
    <location>
        <begin position="13"/>
        <end position="253"/>
    </location>
</feature>
<dbReference type="InterPro" id="IPR045889">
    <property type="entry name" value="MES/HNL"/>
</dbReference>
<gene>
    <name evidence="4" type="primary">LOC103339990</name>
</gene>
<evidence type="ECO:0000256" key="1">
    <source>
        <dbReference type="ARBA" id="ARBA00022801"/>
    </source>
</evidence>
<dbReference type="GeneID" id="103339990"/>
<reference evidence="3" key="1">
    <citation type="journal article" date="2012" name="Nat. Commun.">
        <title>The genome of Prunus mume.</title>
        <authorList>
            <person name="Zhang Q."/>
            <person name="Chen W."/>
            <person name="Sun L."/>
            <person name="Zhao F."/>
            <person name="Huang B."/>
            <person name="Yang W."/>
            <person name="Tao Y."/>
            <person name="Wang J."/>
            <person name="Yuan Z."/>
            <person name="Fan G."/>
            <person name="Xing Z."/>
            <person name="Han C."/>
            <person name="Pan H."/>
            <person name="Zhong X."/>
            <person name="Shi W."/>
            <person name="Liang X."/>
            <person name="Du D."/>
            <person name="Sun F."/>
            <person name="Xu Z."/>
            <person name="Hao R."/>
            <person name="Lv T."/>
            <person name="Lv Y."/>
            <person name="Zheng Z."/>
            <person name="Sun M."/>
            <person name="Luo L."/>
            <person name="Cai M."/>
            <person name="Gao Y."/>
            <person name="Wang J."/>
            <person name="Yin Y."/>
            <person name="Xu X."/>
            <person name="Cheng T."/>
            <person name="Wang J."/>
        </authorList>
    </citation>
    <scope>NUCLEOTIDE SEQUENCE [LARGE SCALE GENOMIC DNA]</scope>
</reference>
<dbReference type="InterPro" id="IPR000073">
    <property type="entry name" value="AB_hydrolase_1"/>
</dbReference>
<dbReference type="Gene3D" id="3.40.50.1820">
    <property type="entry name" value="alpha/beta hydrolase"/>
    <property type="match status" value="1"/>
</dbReference>